<gene>
    <name evidence="1" type="ORF">LCGC14_1932940</name>
</gene>
<comment type="caution">
    <text evidence="1">The sequence shown here is derived from an EMBL/GenBank/DDBJ whole genome shotgun (WGS) entry which is preliminary data.</text>
</comment>
<reference evidence="1" key="1">
    <citation type="journal article" date="2015" name="Nature">
        <title>Complex archaea that bridge the gap between prokaryotes and eukaryotes.</title>
        <authorList>
            <person name="Spang A."/>
            <person name="Saw J.H."/>
            <person name="Jorgensen S.L."/>
            <person name="Zaremba-Niedzwiedzka K."/>
            <person name="Martijn J."/>
            <person name="Lind A.E."/>
            <person name="van Eijk R."/>
            <person name="Schleper C."/>
            <person name="Guy L."/>
            <person name="Ettema T.J."/>
        </authorList>
    </citation>
    <scope>NUCLEOTIDE SEQUENCE</scope>
</reference>
<dbReference type="AlphaFoldDB" id="A0A0F9FN07"/>
<evidence type="ECO:0000313" key="1">
    <source>
        <dbReference type="EMBL" id="KKL87618.1"/>
    </source>
</evidence>
<accession>A0A0F9FN07</accession>
<name>A0A0F9FN07_9ZZZZ</name>
<sequence length="39" mass="4511">ANCGICQDQAFYASELTDKGYDLAQVRTAMDKKFWRPLR</sequence>
<feature type="non-terminal residue" evidence="1">
    <location>
        <position position="1"/>
    </location>
</feature>
<dbReference type="EMBL" id="LAZR01020789">
    <property type="protein sequence ID" value="KKL87618.1"/>
    <property type="molecule type" value="Genomic_DNA"/>
</dbReference>
<protein>
    <submittedName>
        <fullName evidence="1">Uncharacterized protein</fullName>
    </submittedName>
</protein>
<proteinExistence type="predicted"/>
<organism evidence="1">
    <name type="scientific">marine sediment metagenome</name>
    <dbReference type="NCBI Taxonomy" id="412755"/>
    <lineage>
        <taxon>unclassified sequences</taxon>
        <taxon>metagenomes</taxon>
        <taxon>ecological metagenomes</taxon>
    </lineage>
</organism>